<dbReference type="HOGENOM" id="CLU_805170_0_0_1"/>
<dbReference type="EMBL" id="AAFI02000003">
    <property type="protein sequence ID" value="EAL73527.1"/>
    <property type="molecule type" value="Genomic_DNA"/>
</dbReference>
<dbReference type="eggNOG" id="ENOG502RIKX">
    <property type="taxonomic scope" value="Eukaryota"/>
</dbReference>
<reference evidence="1 2" key="1">
    <citation type="journal article" date="2005" name="Nature">
        <title>The genome of the social amoeba Dictyostelium discoideum.</title>
        <authorList>
            <consortium name="The Dictyostelium discoideum Sequencing Consortium"/>
            <person name="Eichinger L."/>
            <person name="Pachebat J.A."/>
            <person name="Glockner G."/>
            <person name="Rajandream M.A."/>
            <person name="Sucgang R."/>
            <person name="Berriman M."/>
            <person name="Song J."/>
            <person name="Olsen R."/>
            <person name="Szafranski K."/>
            <person name="Xu Q."/>
            <person name="Tunggal B."/>
            <person name="Kummerfeld S."/>
            <person name="Madera M."/>
            <person name="Konfortov B.A."/>
            <person name="Rivero F."/>
            <person name="Bankier A.T."/>
            <person name="Lehmann R."/>
            <person name="Hamlin N."/>
            <person name="Davies R."/>
            <person name="Gaudet P."/>
            <person name="Fey P."/>
            <person name="Pilcher K."/>
            <person name="Chen G."/>
            <person name="Saunders D."/>
            <person name="Sodergren E."/>
            <person name="Davis P."/>
            <person name="Kerhornou A."/>
            <person name="Nie X."/>
            <person name="Hall N."/>
            <person name="Anjard C."/>
            <person name="Hemphill L."/>
            <person name="Bason N."/>
            <person name="Farbrother P."/>
            <person name="Desany B."/>
            <person name="Just E."/>
            <person name="Morio T."/>
            <person name="Rost R."/>
            <person name="Churcher C."/>
            <person name="Cooper J."/>
            <person name="Haydock S."/>
            <person name="van Driessche N."/>
            <person name="Cronin A."/>
            <person name="Goodhead I."/>
            <person name="Muzny D."/>
            <person name="Mourier T."/>
            <person name="Pain A."/>
            <person name="Lu M."/>
            <person name="Harper D."/>
            <person name="Lindsay R."/>
            <person name="Hauser H."/>
            <person name="James K."/>
            <person name="Quiles M."/>
            <person name="Madan Babu M."/>
            <person name="Saito T."/>
            <person name="Buchrieser C."/>
            <person name="Wardroper A."/>
            <person name="Felder M."/>
            <person name="Thangavelu M."/>
            <person name="Johnson D."/>
            <person name="Knights A."/>
            <person name="Loulseged H."/>
            <person name="Mungall K."/>
            <person name="Oliver K."/>
            <person name="Price C."/>
            <person name="Quail M.A."/>
            <person name="Urushihara H."/>
            <person name="Hernandez J."/>
            <person name="Rabbinowitsch E."/>
            <person name="Steffen D."/>
            <person name="Sanders M."/>
            <person name="Ma J."/>
            <person name="Kohara Y."/>
            <person name="Sharp S."/>
            <person name="Simmonds M."/>
            <person name="Spiegler S."/>
            <person name="Tivey A."/>
            <person name="Sugano S."/>
            <person name="White B."/>
            <person name="Walker D."/>
            <person name="Woodward J."/>
            <person name="Winckler T."/>
            <person name="Tanaka Y."/>
            <person name="Shaulsky G."/>
            <person name="Schleicher M."/>
            <person name="Weinstock G."/>
            <person name="Rosenthal A."/>
            <person name="Cox E.C."/>
            <person name="Chisholm R.L."/>
            <person name="Gibbs R."/>
            <person name="Loomis W.F."/>
            <person name="Platzer M."/>
            <person name="Kay R.R."/>
            <person name="Williams J."/>
            <person name="Dear P.H."/>
            <person name="Noegel A.A."/>
            <person name="Barrell B."/>
            <person name="Kuspa A."/>
        </authorList>
    </citation>
    <scope>NUCLEOTIDE SEQUENCE [LARGE SCALE GENOMIC DNA]</scope>
    <source>
        <strain evidence="1 2">AX4</strain>
    </source>
</reference>
<evidence type="ECO:0000313" key="2">
    <source>
        <dbReference type="Proteomes" id="UP000002195"/>
    </source>
</evidence>
<dbReference type="PaxDb" id="44689-DDB0189808"/>
<accession>Q55FE8</accession>
<protein>
    <submittedName>
        <fullName evidence="1">Uncharacterized protein</fullName>
    </submittedName>
</protein>
<dbReference type="dictyBase" id="DDB_G0268148"/>
<dbReference type="VEuPathDB" id="AmoebaDB:DDB_G0268148"/>
<dbReference type="Proteomes" id="UP000002195">
    <property type="component" value="Unassembled WGS sequence"/>
</dbReference>
<keyword evidence="2" id="KW-1185">Reference proteome</keyword>
<organism evidence="1 2">
    <name type="scientific">Dictyostelium discoideum</name>
    <name type="common">Social amoeba</name>
    <dbReference type="NCBI Taxonomy" id="44689"/>
    <lineage>
        <taxon>Eukaryota</taxon>
        <taxon>Amoebozoa</taxon>
        <taxon>Evosea</taxon>
        <taxon>Eumycetozoa</taxon>
        <taxon>Dictyostelia</taxon>
        <taxon>Dictyosteliales</taxon>
        <taxon>Dictyosteliaceae</taxon>
        <taxon>Dictyostelium</taxon>
    </lineage>
</organism>
<dbReference type="AlphaFoldDB" id="Q55FE8"/>
<sequence>MISLKSNFIVATVFFIIQILKVFGEYDFGLYAVTSNPVGSYVTVVDTLYNQVLANTSLNLNGLNVQSLLEVDSNLNVITLLCQDSKNSNYLVIADAKTGEIKKSKGIQNDGFNIKNSNNYIYSNATDDIYLPTFSNGELTILHWNFNEQSDYANQLTVSGVSDIDPTYQPKGVLSSKNILYLFYKSNDNNSPSKLVLLDVNTTDSGSSSSSSSPSYSLQPFETYSFNSFEADNVEMIYIDGEEGSNIVYAVYNTNGTTQACSFVLSEQNSTCQYIPLEINLNPQNYNYNPYFITSDLSSFVTLQSTSSNQLVFGLWELNFGADSPTQIYNLWQSTNPSNITYFKN</sequence>
<dbReference type="KEGG" id="ddi:DDB_G0268148"/>
<comment type="caution">
    <text evidence="1">The sequence shown here is derived from an EMBL/GenBank/DDBJ whole genome shotgun (WGS) entry which is preliminary data.</text>
</comment>
<proteinExistence type="predicted"/>
<evidence type="ECO:0000313" key="1">
    <source>
        <dbReference type="EMBL" id="EAL73527.1"/>
    </source>
</evidence>
<name>Q55FE8_DICDI</name>
<gene>
    <name evidence="1" type="ORF">DDB_G0268148</name>
</gene>
<dbReference type="FunCoup" id="Q55FE8">
    <property type="interactions" value="435"/>
</dbReference>
<dbReference type="RefSeq" id="XP_647585.1">
    <property type="nucleotide sequence ID" value="XM_642493.1"/>
</dbReference>
<dbReference type="InParanoid" id="Q55FE8"/>
<dbReference type="GeneID" id="8616397"/>
<dbReference type="PhylomeDB" id="Q55FE8"/>